<protein>
    <recommendedName>
        <fullName evidence="4">Core-binding (CB) domain-containing protein</fullName>
    </recommendedName>
</protein>
<name>A0A5C8NWT7_9BACI</name>
<accession>A0A5C8NWT7</accession>
<dbReference type="InterPro" id="IPR010998">
    <property type="entry name" value="Integrase_recombinase_N"/>
</dbReference>
<keyword evidence="1" id="KW-0238">DNA-binding</keyword>
<reference evidence="2 3" key="1">
    <citation type="submission" date="2019-06" db="EMBL/GenBank/DDBJ databases">
        <title>Cerasibacillus sp. nov., isolated from maize field.</title>
        <authorList>
            <person name="Lin S.-Y."/>
            <person name="Tsai C.-F."/>
            <person name="Young C.-C."/>
        </authorList>
    </citation>
    <scope>NUCLEOTIDE SEQUENCE [LARGE SCALE GENOMIC DNA]</scope>
    <source>
        <strain evidence="2 3">CC-CFT480</strain>
    </source>
</reference>
<gene>
    <name evidence="2" type="ORF">FHP05_06345</name>
</gene>
<evidence type="ECO:0000256" key="1">
    <source>
        <dbReference type="ARBA" id="ARBA00023125"/>
    </source>
</evidence>
<evidence type="ECO:0008006" key="4">
    <source>
        <dbReference type="Google" id="ProtNLM"/>
    </source>
</evidence>
<dbReference type="SUPFAM" id="SSF103642">
    <property type="entry name" value="Sec-C motif"/>
    <property type="match status" value="1"/>
</dbReference>
<evidence type="ECO:0000313" key="2">
    <source>
        <dbReference type="EMBL" id="TXL65738.1"/>
    </source>
</evidence>
<evidence type="ECO:0000313" key="3">
    <source>
        <dbReference type="Proteomes" id="UP000321574"/>
    </source>
</evidence>
<dbReference type="Gene3D" id="1.10.150.130">
    <property type="match status" value="1"/>
</dbReference>
<dbReference type="Gene3D" id="3.10.450.50">
    <property type="match status" value="1"/>
</dbReference>
<comment type="caution">
    <text evidence="2">The sequence shown here is derived from an EMBL/GenBank/DDBJ whole genome shotgun (WGS) entry which is preliminary data.</text>
</comment>
<dbReference type="GO" id="GO:0003677">
    <property type="term" value="F:DNA binding"/>
    <property type="evidence" value="ECO:0007669"/>
    <property type="project" value="UniProtKB-KW"/>
</dbReference>
<dbReference type="AlphaFoldDB" id="A0A5C8NWT7"/>
<sequence length="600" mass="71254">MNEVKVNRNDPCPCGSGKKYKKCCLKKEESLQLVQHQRDQYYQTQQVLVNQLHNFIFEKITYSESIQLQSQFTKRTNRTLSKDIEQSFFRNWLYYFYRFENGLRGIEWFYNENEKRLTDDERELAESWTLIPPRLLQLVDKTSDVFVFEDMLTNEQFPMSNDKENMPQFSPWLSTLSMIHKFQGQFFFQGLRPIIGPETMYEAIEKVKEYQLETKQSYEQILMEFFPEILTILLKEKSEDEAGTHLEYTLSYHVENETNVNEHLRNQDQLHIDKWNENEKKLSWYGNWRAYTDSELEKPVKVVDVYGTITLTNNQLQIHSMDKARVNEMKDMLLGIEQELEFIDEKEEEVTTVGLRVKNMVVSIEQDTPRYFALYAQQELDHEIDVPVPMFDHLSIRQLVKNDREDDALTWLKQAEYMMYHTILHQFGMVEITADFNTVRKELGLSLSPFVTGGDKRKSNYEDIEPEKTESQVLEDDIPFLEDLGFTPQSADTFYVTDMLHFYKEKAVGKSESTIRKYRNSLSDLREILAGKSVISWEQCNVDIWREVIMDDYFTLNPDCTKTARRDFISTVKAFLKWLEQKYEETSFDDVLEFVDGIKN</sequence>
<dbReference type="OrthoDB" id="6399948at2"/>
<dbReference type="Pfam" id="PF02810">
    <property type="entry name" value="SEC-C"/>
    <property type="match status" value="1"/>
</dbReference>
<dbReference type="EMBL" id="VDUW01000003">
    <property type="protein sequence ID" value="TXL65738.1"/>
    <property type="molecule type" value="Genomic_DNA"/>
</dbReference>
<dbReference type="Proteomes" id="UP000321574">
    <property type="component" value="Unassembled WGS sequence"/>
</dbReference>
<organism evidence="2 3">
    <name type="scientific">Cerasibacillus terrae</name>
    <dbReference type="NCBI Taxonomy" id="2498845"/>
    <lineage>
        <taxon>Bacteria</taxon>
        <taxon>Bacillati</taxon>
        <taxon>Bacillota</taxon>
        <taxon>Bacilli</taxon>
        <taxon>Bacillales</taxon>
        <taxon>Bacillaceae</taxon>
        <taxon>Cerasibacillus</taxon>
    </lineage>
</organism>
<keyword evidence="3" id="KW-1185">Reference proteome</keyword>
<proteinExistence type="predicted"/>
<dbReference type="InterPro" id="IPR004027">
    <property type="entry name" value="SEC_C_motif"/>
</dbReference>